<comment type="caution">
    <text evidence="1">The sequence shown here is derived from an EMBL/GenBank/DDBJ whole genome shotgun (WGS) entry which is preliminary data.</text>
</comment>
<organism evidence="1 2">
    <name type="scientific">Rhinolophus ferrumequinum</name>
    <name type="common">Greater horseshoe bat</name>
    <dbReference type="NCBI Taxonomy" id="59479"/>
    <lineage>
        <taxon>Eukaryota</taxon>
        <taxon>Metazoa</taxon>
        <taxon>Chordata</taxon>
        <taxon>Craniata</taxon>
        <taxon>Vertebrata</taxon>
        <taxon>Euteleostomi</taxon>
        <taxon>Mammalia</taxon>
        <taxon>Eutheria</taxon>
        <taxon>Laurasiatheria</taxon>
        <taxon>Chiroptera</taxon>
        <taxon>Yinpterochiroptera</taxon>
        <taxon>Rhinolophoidea</taxon>
        <taxon>Rhinolophidae</taxon>
        <taxon>Rhinolophinae</taxon>
        <taxon>Rhinolophus</taxon>
    </lineage>
</organism>
<evidence type="ECO:0000313" key="1">
    <source>
        <dbReference type="EMBL" id="KAF6288445.1"/>
    </source>
</evidence>
<name>A0A7J7SJJ6_RHIFE</name>
<accession>A0A7J7SJJ6</accession>
<proteinExistence type="predicted"/>
<gene>
    <name evidence="1" type="ORF">mRhiFer1_009162</name>
</gene>
<dbReference type="PROSITE" id="PS51257">
    <property type="entry name" value="PROKAR_LIPOPROTEIN"/>
    <property type="match status" value="1"/>
</dbReference>
<dbReference type="Proteomes" id="UP000585614">
    <property type="component" value="Unassembled WGS sequence"/>
</dbReference>
<dbReference type="AlphaFoldDB" id="A0A7J7SJJ6"/>
<sequence>MFIVKVGDFLPLFFLMLFQPHTLFSCRTQHTFPVSCSYWVISLVLWSSSLIFSSVLSFCSAAHPLSLLFQLLYFCIMKEKSSQSFIKVTSLKTQIAYCTSTPKHRLSNLLSQLYFPVQNITLCSLKYFQLQWTFNIILVSGVSG</sequence>
<protein>
    <submittedName>
        <fullName evidence="1">Uncharacterized protein</fullName>
    </submittedName>
</protein>
<evidence type="ECO:0000313" key="2">
    <source>
        <dbReference type="Proteomes" id="UP000585614"/>
    </source>
</evidence>
<dbReference type="EMBL" id="JACAGC010000022">
    <property type="protein sequence ID" value="KAF6288445.1"/>
    <property type="molecule type" value="Genomic_DNA"/>
</dbReference>
<reference evidence="1 2" key="1">
    <citation type="journal article" date="2020" name="Nature">
        <title>Six reference-quality genomes reveal evolution of bat adaptations.</title>
        <authorList>
            <person name="Jebb D."/>
            <person name="Huang Z."/>
            <person name="Pippel M."/>
            <person name="Hughes G.M."/>
            <person name="Lavrichenko K."/>
            <person name="Devanna P."/>
            <person name="Winkler S."/>
            <person name="Jermiin L.S."/>
            <person name="Skirmuntt E.C."/>
            <person name="Katzourakis A."/>
            <person name="Burkitt-Gray L."/>
            <person name="Ray D.A."/>
            <person name="Sullivan K.A.M."/>
            <person name="Roscito J.G."/>
            <person name="Kirilenko B.M."/>
            <person name="Davalos L.M."/>
            <person name="Corthals A.P."/>
            <person name="Power M.L."/>
            <person name="Jones G."/>
            <person name="Ransome R.D."/>
            <person name="Dechmann D.K.N."/>
            <person name="Locatelli A.G."/>
            <person name="Puechmaille S.J."/>
            <person name="Fedrigo O."/>
            <person name="Jarvis E.D."/>
            <person name="Hiller M."/>
            <person name="Vernes S.C."/>
            <person name="Myers E.W."/>
            <person name="Teeling E.C."/>
        </authorList>
    </citation>
    <scope>NUCLEOTIDE SEQUENCE [LARGE SCALE GENOMIC DNA]</scope>
    <source>
        <strain evidence="1">MRhiFer1</strain>
        <tissue evidence="1">Lung</tissue>
    </source>
</reference>